<dbReference type="AlphaFoldDB" id="A0A151MET6"/>
<dbReference type="Proteomes" id="UP000050525">
    <property type="component" value="Unassembled WGS sequence"/>
</dbReference>
<protein>
    <submittedName>
        <fullName evidence="2">Uncharacterized protein</fullName>
    </submittedName>
</protein>
<keyword evidence="3" id="KW-1185">Reference proteome</keyword>
<evidence type="ECO:0000313" key="2">
    <source>
        <dbReference type="EMBL" id="KYO23042.1"/>
    </source>
</evidence>
<sequence>MRADNARLEIPRRHEASDKEPEEAPEEECASGSREHTGSYIDKNNLCKLRRQPLQRRKKQAHEDPQYIRTNCQGTSIVLFSPKAAWKMYSHGPTRTDMERIILPS</sequence>
<reference evidence="2 3" key="1">
    <citation type="journal article" date="2012" name="Genome Biol.">
        <title>Sequencing three crocodilian genomes to illuminate the evolution of archosaurs and amniotes.</title>
        <authorList>
            <person name="St John J.A."/>
            <person name="Braun E.L."/>
            <person name="Isberg S.R."/>
            <person name="Miles L.G."/>
            <person name="Chong A.Y."/>
            <person name="Gongora J."/>
            <person name="Dalzell P."/>
            <person name="Moran C."/>
            <person name="Bed'hom B."/>
            <person name="Abzhanov A."/>
            <person name="Burgess S.C."/>
            <person name="Cooksey A.M."/>
            <person name="Castoe T.A."/>
            <person name="Crawford N.G."/>
            <person name="Densmore L.D."/>
            <person name="Drew J.C."/>
            <person name="Edwards S.V."/>
            <person name="Faircloth B.C."/>
            <person name="Fujita M.K."/>
            <person name="Greenwold M.J."/>
            <person name="Hoffmann F.G."/>
            <person name="Howard J.M."/>
            <person name="Iguchi T."/>
            <person name="Janes D.E."/>
            <person name="Khan S.Y."/>
            <person name="Kohno S."/>
            <person name="de Koning A.J."/>
            <person name="Lance S.L."/>
            <person name="McCarthy F.M."/>
            <person name="McCormack J.E."/>
            <person name="Merchant M.E."/>
            <person name="Peterson D.G."/>
            <person name="Pollock D.D."/>
            <person name="Pourmand N."/>
            <person name="Raney B.J."/>
            <person name="Roessler K.A."/>
            <person name="Sanford J.R."/>
            <person name="Sawyer R.H."/>
            <person name="Schmidt C.J."/>
            <person name="Triplett E.W."/>
            <person name="Tuberville T.D."/>
            <person name="Venegas-Anaya M."/>
            <person name="Howard J.T."/>
            <person name="Jarvis E.D."/>
            <person name="Guillette L.J.Jr."/>
            <person name="Glenn T.C."/>
            <person name="Green R.E."/>
            <person name="Ray D.A."/>
        </authorList>
    </citation>
    <scope>NUCLEOTIDE SEQUENCE [LARGE SCALE GENOMIC DNA]</scope>
    <source>
        <strain evidence="2">KSC_2009_1</strain>
    </source>
</reference>
<name>A0A151MET6_ALLMI</name>
<accession>A0A151MET6</accession>
<feature type="compositionally biased region" description="Basic and acidic residues" evidence="1">
    <location>
        <begin position="1"/>
        <end position="19"/>
    </location>
</feature>
<feature type="compositionally biased region" description="Acidic residues" evidence="1">
    <location>
        <begin position="20"/>
        <end position="29"/>
    </location>
</feature>
<gene>
    <name evidence="2" type="ORF">Y1Q_0005516</name>
</gene>
<proteinExistence type="predicted"/>
<organism evidence="2 3">
    <name type="scientific">Alligator mississippiensis</name>
    <name type="common">American alligator</name>
    <dbReference type="NCBI Taxonomy" id="8496"/>
    <lineage>
        <taxon>Eukaryota</taxon>
        <taxon>Metazoa</taxon>
        <taxon>Chordata</taxon>
        <taxon>Craniata</taxon>
        <taxon>Vertebrata</taxon>
        <taxon>Euteleostomi</taxon>
        <taxon>Archelosauria</taxon>
        <taxon>Archosauria</taxon>
        <taxon>Crocodylia</taxon>
        <taxon>Alligatoridae</taxon>
        <taxon>Alligatorinae</taxon>
        <taxon>Alligator</taxon>
    </lineage>
</organism>
<evidence type="ECO:0000256" key="1">
    <source>
        <dbReference type="SAM" id="MobiDB-lite"/>
    </source>
</evidence>
<dbReference type="EMBL" id="AKHW03006215">
    <property type="protein sequence ID" value="KYO23042.1"/>
    <property type="molecule type" value="Genomic_DNA"/>
</dbReference>
<comment type="caution">
    <text evidence="2">The sequence shown here is derived from an EMBL/GenBank/DDBJ whole genome shotgun (WGS) entry which is preliminary data.</text>
</comment>
<feature type="compositionally biased region" description="Basic residues" evidence="1">
    <location>
        <begin position="48"/>
        <end position="60"/>
    </location>
</feature>
<evidence type="ECO:0000313" key="3">
    <source>
        <dbReference type="Proteomes" id="UP000050525"/>
    </source>
</evidence>
<feature type="region of interest" description="Disordered" evidence="1">
    <location>
        <begin position="1"/>
        <end position="65"/>
    </location>
</feature>